<reference evidence="2 3" key="1">
    <citation type="submission" date="2017-03" db="EMBL/GenBank/DDBJ databases">
        <authorList>
            <person name="Afonso C.L."/>
            <person name="Miller P.J."/>
            <person name="Scott M.A."/>
            <person name="Spackman E."/>
            <person name="Goraichik I."/>
            <person name="Dimitrov K.M."/>
            <person name="Suarez D.L."/>
            <person name="Swayne D.E."/>
        </authorList>
    </citation>
    <scope>NUCLEOTIDE SEQUENCE [LARGE SCALE GENOMIC DNA]</scope>
    <source>
        <strain evidence="2 3">CECT 7639</strain>
    </source>
</reference>
<dbReference type="Proteomes" id="UP000193077">
    <property type="component" value="Unassembled WGS sequence"/>
</dbReference>
<sequence>MFQVDLSKNRIQKLEERRFSDLNLREREHLQEWLAGQPDALGEELLIIQKEFDGFADTRERLDLLALDKDGQLVVIENKLDDSGRDVTWQALKYTAYVSGLTKTQIIDIYQQYLDRYCGGGNAAAQICEFLDVEELGEVILNPGNDQRLIFIAANFRKEVTSTVLWLREHRIDARCFKVVPYVFGEELFVDIQPVIPTPEAADFMIGMAEKETEAKTVQGVQRRSHKLRLEFWTQALDALRARGLSRYNNISPTKDHWLSSGTGVSGVVYNLIYSKDEARVELSIQKADKAENKWLFDELESKRDEIEKEFGAELNWKRMGEKKSSRIEYAKPFDGFNRENWPEMIEWLGQYIAKLDGALGDQLKRLNQSLKSGENLV</sequence>
<evidence type="ECO:0000313" key="2">
    <source>
        <dbReference type="EMBL" id="SLN46040.1"/>
    </source>
</evidence>
<dbReference type="Pfam" id="PF14088">
    <property type="entry name" value="DUF4268"/>
    <property type="match status" value="1"/>
</dbReference>
<evidence type="ECO:0000259" key="1">
    <source>
        <dbReference type="Pfam" id="PF14088"/>
    </source>
</evidence>
<dbReference type="InterPro" id="IPR025364">
    <property type="entry name" value="DUF4268"/>
</dbReference>
<feature type="domain" description="DUF4268" evidence="1">
    <location>
        <begin position="228"/>
        <end position="360"/>
    </location>
</feature>
<gene>
    <name evidence="2" type="ORF">TRL7639_02507</name>
</gene>
<dbReference type="OrthoDB" id="570199at2"/>
<dbReference type="Gene3D" id="3.40.1350.10">
    <property type="match status" value="1"/>
</dbReference>
<dbReference type="EMBL" id="FWFO01000001">
    <property type="protein sequence ID" value="SLN46040.1"/>
    <property type="molecule type" value="Genomic_DNA"/>
</dbReference>
<dbReference type="GO" id="GO:0003676">
    <property type="term" value="F:nucleic acid binding"/>
    <property type="evidence" value="ECO:0007669"/>
    <property type="project" value="InterPro"/>
</dbReference>
<evidence type="ECO:0000313" key="3">
    <source>
        <dbReference type="Proteomes" id="UP000193077"/>
    </source>
</evidence>
<proteinExistence type="predicted"/>
<organism evidence="2 3">
    <name type="scientific">Falsiruegeria litorea R37</name>
    <dbReference type="NCBI Taxonomy" id="1200284"/>
    <lineage>
        <taxon>Bacteria</taxon>
        <taxon>Pseudomonadati</taxon>
        <taxon>Pseudomonadota</taxon>
        <taxon>Alphaproteobacteria</taxon>
        <taxon>Rhodobacterales</taxon>
        <taxon>Roseobacteraceae</taxon>
        <taxon>Falsiruegeria</taxon>
    </lineage>
</organism>
<dbReference type="InterPro" id="IPR011856">
    <property type="entry name" value="tRNA_endonuc-like_dom_sf"/>
</dbReference>
<keyword evidence="3" id="KW-1185">Reference proteome</keyword>
<protein>
    <recommendedName>
        <fullName evidence="1">DUF4268 domain-containing protein</fullName>
    </recommendedName>
</protein>
<dbReference type="RefSeq" id="WP_085795967.1">
    <property type="nucleotide sequence ID" value="NZ_FWFO01000001.1"/>
</dbReference>
<dbReference type="AlphaFoldDB" id="A0A1Y5SR34"/>
<name>A0A1Y5SR34_9RHOB</name>
<accession>A0A1Y5SR34</accession>